<sequence>MQAPIQEPIEAPIQTPEVMQTPEVIQANHDDLAILARLHKLKTLEDKSEYHTLATQYLQQHVAAFLEQHKAGDYHTFCNNKAFFLIHFPHLHVTNIDQVQQYYQEKKMSISMVRGHYGKIRVYLTHIHETKSTTLFEDVGEEYSKCGRNLSALHVHKSKENMLPTTIDDLLDKCNQMTVCKKNDGKIHLRIVVKDKQEHYKDVRMVYTMTPEEKKVLNWFTKTNPQHVGAASTGLAPRMA</sequence>
<evidence type="ECO:0000313" key="2">
    <source>
        <dbReference type="Proteomes" id="UP000054350"/>
    </source>
</evidence>
<dbReference type="OrthoDB" id="10362839at2759"/>
<dbReference type="VEuPathDB" id="FungiDB:AMAG_17070"/>
<organism evidence="1 2">
    <name type="scientific">Allomyces macrogynus (strain ATCC 38327)</name>
    <name type="common">Allomyces javanicus var. macrogynus</name>
    <dbReference type="NCBI Taxonomy" id="578462"/>
    <lineage>
        <taxon>Eukaryota</taxon>
        <taxon>Fungi</taxon>
        <taxon>Fungi incertae sedis</taxon>
        <taxon>Blastocladiomycota</taxon>
        <taxon>Blastocladiomycetes</taxon>
        <taxon>Blastocladiales</taxon>
        <taxon>Blastocladiaceae</taxon>
        <taxon>Allomyces</taxon>
    </lineage>
</organism>
<accession>A0A0L0TDJ1</accession>
<protein>
    <submittedName>
        <fullName evidence="1">Uncharacterized protein</fullName>
    </submittedName>
</protein>
<keyword evidence="2" id="KW-1185">Reference proteome</keyword>
<name>A0A0L0TDJ1_ALLM3</name>
<reference evidence="1 2" key="1">
    <citation type="submission" date="2009-11" db="EMBL/GenBank/DDBJ databases">
        <title>Annotation of Allomyces macrogynus ATCC 38327.</title>
        <authorList>
            <consortium name="The Broad Institute Genome Sequencing Platform"/>
            <person name="Russ C."/>
            <person name="Cuomo C."/>
            <person name="Burger G."/>
            <person name="Gray M.W."/>
            <person name="Holland P.W.H."/>
            <person name="King N."/>
            <person name="Lang F.B.F."/>
            <person name="Roger A.J."/>
            <person name="Ruiz-Trillo I."/>
            <person name="Young S.K."/>
            <person name="Zeng Q."/>
            <person name="Gargeya S."/>
            <person name="Fitzgerald M."/>
            <person name="Haas B."/>
            <person name="Abouelleil A."/>
            <person name="Alvarado L."/>
            <person name="Arachchi H.M."/>
            <person name="Berlin A."/>
            <person name="Chapman S.B."/>
            <person name="Gearin G."/>
            <person name="Goldberg J."/>
            <person name="Griggs A."/>
            <person name="Gujja S."/>
            <person name="Hansen M."/>
            <person name="Heiman D."/>
            <person name="Howarth C."/>
            <person name="Larimer J."/>
            <person name="Lui A."/>
            <person name="MacDonald P.J.P."/>
            <person name="McCowen C."/>
            <person name="Montmayeur A."/>
            <person name="Murphy C."/>
            <person name="Neiman D."/>
            <person name="Pearson M."/>
            <person name="Priest M."/>
            <person name="Roberts A."/>
            <person name="Saif S."/>
            <person name="Shea T."/>
            <person name="Sisk P."/>
            <person name="Stolte C."/>
            <person name="Sykes S."/>
            <person name="Wortman J."/>
            <person name="Nusbaum C."/>
            <person name="Birren B."/>
        </authorList>
    </citation>
    <scope>NUCLEOTIDE SEQUENCE [LARGE SCALE GENOMIC DNA]</scope>
    <source>
        <strain evidence="1 2">ATCC 38327</strain>
    </source>
</reference>
<dbReference type="Proteomes" id="UP000054350">
    <property type="component" value="Unassembled WGS sequence"/>
</dbReference>
<dbReference type="EMBL" id="GG745383">
    <property type="protein sequence ID" value="KNE72740.1"/>
    <property type="molecule type" value="Genomic_DNA"/>
</dbReference>
<gene>
    <name evidence="1" type="ORF">AMAG_17070</name>
</gene>
<evidence type="ECO:0000313" key="1">
    <source>
        <dbReference type="EMBL" id="KNE72740.1"/>
    </source>
</evidence>
<reference evidence="2" key="2">
    <citation type="submission" date="2009-11" db="EMBL/GenBank/DDBJ databases">
        <title>The Genome Sequence of Allomyces macrogynus strain ATCC 38327.</title>
        <authorList>
            <consortium name="The Broad Institute Genome Sequencing Platform"/>
            <person name="Russ C."/>
            <person name="Cuomo C."/>
            <person name="Shea T."/>
            <person name="Young S.K."/>
            <person name="Zeng Q."/>
            <person name="Koehrsen M."/>
            <person name="Haas B."/>
            <person name="Borodovsky M."/>
            <person name="Guigo R."/>
            <person name="Alvarado L."/>
            <person name="Berlin A."/>
            <person name="Borenstein D."/>
            <person name="Chen Z."/>
            <person name="Engels R."/>
            <person name="Freedman E."/>
            <person name="Gellesch M."/>
            <person name="Goldberg J."/>
            <person name="Griggs A."/>
            <person name="Gujja S."/>
            <person name="Heiman D."/>
            <person name="Hepburn T."/>
            <person name="Howarth C."/>
            <person name="Jen D."/>
            <person name="Larson L."/>
            <person name="Lewis B."/>
            <person name="Mehta T."/>
            <person name="Park D."/>
            <person name="Pearson M."/>
            <person name="Roberts A."/>
            <person name="Saif S."/>
            <person name="Shenoy N."/>
            <person name="Sisk P."/>
            <person name="Stolte C."/>
            <person name="Sykes S."/>
            <person name="Walk T."/>
            <person name="White J."/>
            <person name="Yandava C."/>
            <person name="Burger G."/>
            <person name="Gray M.W."/>
            <person name="Holland P.W.H."/>
            <person name="King N."/>
            <person name="Lang F.B.F."/>
            <person name="Roger A.J."/>
            <person name="Ruiz-Trillo I."/>
            <person name="Lander E."/>
            <person name="Nusbaum C."/>
        </authorList>
    </citation>
    <scope>NUCLEOTIDE SEQUENCE [LARGE SCALE GENOMIC DNA]</scope>
    <source>
        <strain evidence="2">ATCC 38327</strain>
    </source>
</reference>
<dbReference type="AlphaFoldDB" id="A0A0L0TDJ1"/>
<proteinExistence type="predicted"/>